<dbReference type="Proteomes" id="UP000315783">
    <property type="component" value="Unassembled WGS sequence"/>
</dbReference>
<evidence type="ECO:0000313" key="2">
    <source>
        <dbReference type="Proteomes" id="UP000315783"/>
    </source>
</evidence>
<gene>
    <name evidence="1" type="ORF">IF1G_09434</name>
</gene>
<name>A0A545UQV7_9HYPO</name>
<accession>A0A545UQV7</accession>
<protein>
    <submittedName>
        <fullName evidence="1">Uncharacterized protein</fullName>
    </submittedName>
</protein>
<evidence type="ECO:0000313" key="1">
    <source>
        <dbReference type="EMBL" id="TQV91849.1"/>
    </source>
</evidence>
<comment type="caution">
    <text evidence="1">The sequence shown here is derived from an EMBL/GenBank/DDBJ whole genome shotgun (WGS) entry which is preliminary data.</text>
</comment>
<sequence length="183" mass="19841">MSLFVAGPRRRARTQTATFCQLALTHTRPAGSCACTVWLAPFTGTNGLIHPLLAPRPSGQAHAHQHRNHRPPKLTMTSNLFLVPPCPISHRSSTAPSLHLSSPLTSAVFLSFFFSPLSRFASLLHSAQHPAASASLPAPQNPWPGPRQTPLGHLSCGVFPPYLLARPRHLGTFTLPWPLPQLP</sequence>
<reference evidence="1 2" key="1">
    <citation type="journal article" date="2019" name="Appl. Microbiol. Biotechnol.">
        <title>Genome sequence of Isaria javanica and comparative genome analysis insights into family S53 peptidase evolution in fungal entomopathogens.</title>
        <authorList>
            <person name="Lin R."/>
            <person name="Zhang X."/>
            <person name="Xin B."/>
            <person name="Zou M."/>
            <person name="Gao Y."/>
            <person name="Qin F."/>
            <person name="Hu Q."/>
            <person name="Xie B."/>
            <person name="Cheng X."/>
        </authorList>
    </citation>
    <scope>NUCLEOTIDE SEQUENCE [LARGE SCALE GENOMIC DNA]</scope>
    <source>
        <strain evidence="1 2">IJ1G</strain>
    </source>
</reference>
<keyword evidence="2" id="KW-1185">Reference proteome</keyword>
<dbReference type="EMBL" id="SPUK01000017">
    <property type="protein sequence ID" value="TQV91849.1"/>
    <property type="molecule type" value="Genomic_DNA"/>
</dbReference>
<dbReference type="AlphaFoldDB" id="A0A545UQV7"/>
<organism evidence="1 2">
    <name type="scientific">Cordyceps javanica</name>
    <dbReference type="NCBI Taxonomy" id="43265"/>
    <lineage>
        <taxon>Eukaryota</taxon>
        <taxon>Fungi</taxon>
        <taxon>Dikarya</taxon>
        <taxon>Ascomycota</taxon>
        <taxon>Pezizomycotina</taxon>
        <taxon>Sordariomycetes</taxon>
        <taxon>Hypocreomycetidae</taxon>
        <taxon>Hypocreales</taxon>
        <taxon>Cordycipitaceae</taxon>
        <taxon>Cordyceps</taxon>
    </lineage>
</organism>
<proteinExistence type="predicted"/>